<proteinExistence type="predicted"/>
<gene>
    <name evidence="1" type="ORF">C1H46_034100</name>
</gene>
<dbReference type="PANTHER" id="PTHR33325:SF11">
    <property type="entry name" value="COLD SHOCK DOMAIN-CONTAINING PROTEIN 4-LIKE"/>
    <property type="match status" value="1"/>
</dbReference>
<dbReference type="PANTHER" id="PTHR33325">
    <property type="entry name" value="ZINC FINGER, CCHC-TYPE-RELATED"/>
    <property type="match status" value="1"/>
</dbReference>
<dbReference type="AlphaFoldDB" id="A0A540L1I5"/>
<sequence>MILPIARYEWTHLKIQDFKSVVEYNSAMFRISSQMKLCGETITEEDMLEKTFSTFHASNVFMQQQYRERGFTEYNQLIYVLLVAEQNNELMLKNHQSQPTESAPFPEVNVISLKVNATASGGNNHKRGRSHR</sequence>
<evidence type="ECO:0000313" key="1">
    <source>
        <dbReference type="EMBL" id="TQD80344.1"/>
    </source>
</evidence>
<evidence type="ECO:0000313" key="2">
    <source>
        <dbReference type="Proteomes" id="UP000315295"/>
    </source>
</evidence>
<dbReference type="Proteomes" id="UP000315295">
    <property type="component" value="Unassembled WGS sequence"/>
</dbReference>
<comment type="caution">
    <text evidence="1">The sequence shown here is derived from an EMBL/GenBank/DDBJ whole genome shotgun (WGS) entry which is preliminary data.</text>
</comment>
<reference evidence="1 2" key="1">
    <citation type="journal article" date="2019" name="G3 (Bethesda)">
        <title>Sequencing of a Wild Apple (Malus baccata) Genome Unravels the Differences Between Cultivated and Wild Apple Species Regarding Disease Resistance and Cold Tolerance.</title>
        <authorList>
            <person name="Chen X."/>
        </authorList>
    </citation>
    <scope>NUCLEOTIDE SEQUENCE [LARGE SCALE GENOMIC DNA]</scope>
    <source>
        <strain evidence="2">cv. Shandingzi</strain>
        <tissue evidence="1">Leaves</tissue>
    </source>
</reference>
<protein>
    <submittedName>
        <fullName evidence="1">Uncharacterized protein</fullName>
    </submittedName>
</protein>
<name>A0A540L1I5_MALBA</name>
<keyword evidence="2" id="KW-1185">Reference proteome</keyword>
<dbReference type="EMBL" id="VIEB01000812">
    <property type="protein sequence ID" value="TQD80344.1"/>
    <property type="molecule type" value="Genomic_DNA"/>
</dbReference>
<accession>A0A540L1I5</accession>
<organism evidence="1 2">
    <name type="scientific">Malus baccata</name>
    <name type="common">Siberian crab apple</name>
    <name type="synonym">Pyrus baccata</name>
    <dbReference type="NCBI Taxonomy" id="106549"/>
    <lineage>
        <taxon>Eukaryota</taxon>
        <taxon>Viridiplantae</taxon>
        <taxon>Streptophyta</taxon>
        <taxon>Embryophyta</taxon>
        <taxon>Tracheophyta</taxon>
        <taxon>Spermatophyta</taxon>
        <taxon>Magnoliopsida</taxon>
        <taxon>eudicotyledons</taxon>
        <taxon>Gunneridae</taxon>
        <taxon>Pentapetalae</taxon>
        <taxon>rosids</taxon>
        <taxon>fabids</taxon>
        <taxon>Rosales</taxon>
        <taxon>Rosaceae</taxon>
        <taxon>Amygdaloideae</taxon>
        <taxon>Maleae</taxon>
        <taxon>Malus</taxon>
    </lineage>
</organism>